<evidence type="ECO:0000313" key="3">
    <source>
        <dbReference type="EMBL" id="KAF0974460.1"/>
    </source>
</evidence>
<dbReference type="VEuPathDB" id="AmoebaDB:NfTy_089530"/>
<organism evidence="3 4">
    <name type="scientific">Naegleria fowleri</name>
    <name type="common">Brain eating amoeba</name>
    <dbReference type="NCBI Taxonomy" id="5763"/>
    <lineage>
        <taxon>Eukaryota</taxon>
        <taxon>Discoba</taxon>
        <taxon>Heterolobosea</taxon>
        <taxon>Tetramitia</taxon>
        <taxon>Eutetramitia</taxon>
        <taxon>Vahlkampfiidae</taxon>
        <taxon>Naegleria</taxon>
    </lineage>
</organism>
<dbReference type="OrthoDB" id="10262837at2759"/>
<dbReference type="VEuPathDB" id="AmoebaDB:NF0021690"/>
<reference evidence="3 4" key="1">
    <citation type="journal article" date="2019" name="Sci. Rep.">
        <title>Nanopore sequencing improves the draft genome of the human pathogenic amoeba Naegleria fowleri.</title>
        <authorList>
            <person name="Liechti N."/>
            <person name="Schurch N."/>
            <person name="Bruggmann R."/>
            <person name="Wittwer M."/>
        </authorList>
    </citation>
    <scope>NUCLEOTIDE SEQUENCE [LARGE SCALE GENOMIC DNA]</scope>
    <source>
        <strain evidence="3 4">ATCC 30894</strain>
    </source>
</reference>
<evidence type="ECO:0000256" key="1">
    <source>
        <dbReference type="SAM" id="MobiDB-lite"/>
    </source>
</evidence>
<keyword evidence="4" id="KW-1185">Reference proteome</keyword>
<feature type="compositionally biased region" description="Low complexity" evidence="1">
    <location>
        <begin position="526"/>
        <end position="568"/>
    </location>
</feature>
<dbReference type="GeneID" id="68113710"/>
<feature type="region of interest" description="Disordered" evidence="1">
    <location>
        <begin position="67"/>
        <end position="95"/>
    </location>
</feature>
<feature type="transmembrane region" description="Helical" evidence="2">
    <location>
        <begin position="641"/>
        <end position="663"/>
    </location>
</feature>
<dbReference type="RefSeq" id="XP_044559173.1">
    <property type="nucleotide sequence ID" value="XM_044710133.1"/>
</dbReference>
<name>A0A6A5BKC2_NAEFO</name>
<dbReference type="AlphaFoldDB" id="A0A6A5BKC2"/>
<evidence type="ECO:0000256" key="2">
    <source>
        <dbReference type="SAM" id="Phobius"/>
    </source>
</evidence>
<dbReference type="VEuPathDB" id="AmoebaDB:FDP41_006492"/>
<feature type="compositionally biased region" description="Low complexity" evidence="1">
    <location>
        <begin position="74"/>
        <end position="95"/>
    </location>
</feature>
<comment type="caution">
    <text evidence="3">The sequence shown here is derived from an EMBL/GenBank/DDBJ whole genome shotgun (WGS) entry which is preliminary data.</text>
</comment>
<gene>
    <name evidence="3" type="ORF">FDP41_006492</name>
</gene>
<keyword evidence="2" id="KW-0812">Transmembrane</keyword>
<feature type="region of interest" description="Disordered" evidence="1">
    <location>
        <begin position="521"/>
        <end position="571"/>
    </location>
</feature>
<feature type="region of interest" description="Disordered" evidence="1">
    <location>
        <begin position="423"/>
        <end position="446"/>
    </location>
</feature>
<keyword evidence="2" id="KW-1133">Transmembrane helix</keyword>
<dbReference type="Proteomes" id="UP000444721">
    <property type="component" value="Unassembled WGS sequence"/>
</dbReference>
<dbReference type="OMA" id="ECTHPIS"/>
<protein>
    <recommendedName>
        <fullName evidence="5">Adhesin domain-containing protein</fullName>
    </recommendedName>
</protein>
<evidence type="ECO:0000313" key="4">
    <source>
        <dbReference type="Proteomes" id="UP000444721"/>
    </source>
</evidence>
<proteinExistence type="predicted"/>
<evidence type="ECO:0008006" key="5">
    <source>
        <dbReference type="Google" id="ProtNLM"/>
    </source>
</evidence>
<sequence length="698" mass="79254">MKKHSCALLRKNHHHRYGVCSSSSQQQQQLLKFNVKRNLGSRISSSFTLRSFSTSFKTTFPSDSSLLQSNHHGTTTTNANTTTNTLNTTNTTTNTTTTTLNTTNTTTEHVVESFPKLIQTISYPIPSHSILCNSSQRVHCVFEKTFHLSHLSIPLSLEINTRNLNIEFCEHEEDSLRVEMYTHNCNEYSWYNLNNTPQGFFSDYKFEYLYRELTNTLRFNVHQAPLPPLLTRFKLHTYYAPVFFLPSFISKYLDEKFIKYGTMKIYLPKKSKNSIRVETDIGNVIFRGISNISNEVSVKSTFGTLYVSDGGISNVNHFHIDMQYGACYINTVNHVKNLNIYHRWSREEDWNTSDNIVSSTGITIDHIESNSHVKIQTLNSINIELNQLNLAGNCQVEISCLMKGQEWMFTKKGIQVFVSNNSTTTTTTSSHHDDSQPSHTSSTVANNQSNKLKIYSDANPVFLYFDKNSSSNYDVLALTRWSDVSFDSQHILYDGFLDVNQFRGIVVSRNDLKRLRELSEQTMEQNSTTNTNTTTNTTTTTDSLTEATSSAESNNPTTTTGSSKSFSTNVHSSDGECTHPISGHISLITKQGPIFMKQYEYVNSAEEFSNTFIEKRLIIQKQQVAKYFVHIFGMEIAKKDLFVYGLIPIAIFMLLVVDFFYVIPTFGRQSELKESGGLASMGNTGTIRVAQRETTKEK</sequence>
<dbReference type="EMBL" id="VFQX01000052">
    <property type="protein sequence ID" value="KAF0974460.1"/>
    <property type="molecule type" value="Genomic_DNA"/>
</dbReference>
<keyword evidence="2" id="KW-0472">Membrane</keyword>
<accession>A0A6A5BKC2</accession>